<evidence type="ECO:0000256" key="1">
    <source>
        <dbReference type="ARBA" id="ARBA00007274"/>
    </source>
</evidence>
<organism evidence="3 4">
    <name type="scientific">Bifidobacterium longum subsp. longum</name>
    <dbReference type="NCBI Taxonomy" id="1679"/>
    <lineage>
        <taxon>Bacteria</taxon>
        <taxon>Bacillati</taxon>
        <taxon>Actinomycetota</taxon>
        <taxon>Actinomycetes</taxon>
        <taxon>Bifidobacteriales</taxon>
        <taxon>Bifidobacteriaceae</taxon>
        <taxon>Bifidobacterium</taxon>
    </lineage>
</organism>
<name>A0A4R0VMR6_BIFLL</name>
<dbReference type="Gene3D" id="2.160.10.10">
    <property type="entry name" value="Hexapeptide repeat proteins"/>
    <property type="match status" value="1"/>
</dbReference>
<dbReference type="SUPFAM" id="SSF51161">
    <property type="entry name" value="Trimeric LpxA-like enzymes"/>
    <property type="match status" value="1"/>
</dbReference>
<dbReference type="AlphaFoldDB" id="A0A4R0VMR6"/>
<dbReference type="InterPro" id="IPR011004">
    <property type="entry name" value="Trimer_LpxA-like_sf"/>
</dbReference>
<protein>
    <submittedName>
        <fullName evidence="3">Acetyltransferase (Cell wall biosynthesis)</fullName>
    </submittedName>
</protein>
<comment type="caution">
    <text evidence="3">The sequence shown here is derived from an EMBL/GenBank/DDBJ whole genome shotgun (WGS) entry which is preliminary data.</text>
</comment>
<dbReference type="Pfam" id="PF00132">
    <property type="entry name" value="Hexapep"/>
    <property type="match status" value="1"/>
</dbReference>
<proteinExistence type="inferred from homology"/>
<gene>
    <name evidence="3" type="ORF">MCC10116_0372</name>
</gene>
<dbReference type="PANTHER" id="PTHR23416">
    <property type="entry name" value="SIALIC ACID SYNTHASE-RELATED"/>
    <property type="match status" value="1"/>
</dbReference>
<dbReference type="InterPro" id="IPR001451">
    <property type="entry name" value="Hexapep"/>
</dbReference>
<dbReference type="EMBL" id="SHTF01000004">
    <property type="protein sequence ID" value="TCF65787.1"/>
    <property type="molecule type" value="Genomic_DNA"/>
</dbReference>
<keyword evidence="2 3" id="KW-0808">Transferase</keyword>
<dbReference type="PANTHER" id="PTHR23416:SF23">
    <property type="entry name" value="ACETYLTRANSFERASE C18B11.09C-RELATED"/>
    <property type="match status" value="1"/>
</dbReference>
<comment type="similarity">
    <text evidence="1">Belongs to the transferase hexapeptide repeat family.</text>
</comment>
<reference evidence="3 4" key="1">
    <citation type="journal article" date="2018" name="Sci. Rep.">
        <title>Genomic diversity and distribution of Bifidobacterium longum subsp. longum across the human lifespan.</title>
        <authorList>
            <person name="Odamaki T."/>
            <person name="Bottacini F."/>
            <person name="Kato K."/>
            <person name="Mitsuyama E."/>
            <person name="Yoshida K."/>
            <person name="Horigome A."/>
            <person name="Xiao J.Z."/>
            <person name="van Sinderen D."/>
        </authorList>
    </citation>
    <scope>NUCLEOTIDE SEQUENCE [LARGE SCALE GENOMIC DNA]</scope>
    <source>
        <strain evidence="3 4">MCC10116</strain>
    </source>
</reference>
<evidence type="ECO:0000256" key="2">
    <source>
        <dbReference type="ARBA" id="ARBA00022679"/>
    </source>
</evidence>
<evidence type="ECO:0000313" key="4">
    <source>
        <dbReference type="Proteomes" id="UP000292787"/>
    </source>
</evidence>
<accession>A0A4R0VMR6</accession>
<dbReference type="GO" id="GO:0008374">
    <property type="term" value="F:O-acyltransferase activity"/>
    <property type="evidence" value="ECO:0007669"/>
    <property type="project" value="TreeGrafter"/>
</dbReference>
<sequence length="194" mass="22299">MGKSRTFSKERRMVSLHSLLLKTIFRRKDGVWRADYIRRHHIFHHMGKQCHFEPTSLPSDSWLVSIHDRVSIACGVTFINHDIFSNFLNVNPRYCNHKDFVPLKTHFDTIEIMDDVCIGGGCFIMPGVVIGSNSIVAGGSVVTKDVPEGCVVGGAPARVICSTDEFYKKRRSIEEFDTSVERTREEFENWYWEN</sequence>
<dbReference type="Proteomes" id="UP000292787">
    <property type="component" value="Unassembled WGS sequence"/>
</dbReference>
<evidence type="ECO:0000313" key="3">
    <source>
        <dbReference type="EMBL" id="TCF65787.1"/>
    </source>
</evidence>
<dbReference type="InterPro" id="IPR051159">
    <property type="entry name" value="Hexapeptide_acetyltransf"/>
</dbReference>
<dbReference type="CDD" id="cd04647">
    <property type="entry name" value="LbH_MAT_like"/>
    <property type="match status" value="1"/>
</dbReference>